<proteinExistence type="predicted"/>
<evidence type="ECO:0008006" key="4">
    <source>
        <dbReference type="Google" id="ProtNLM"/>
    </source>
</evidence>
<dbReference type="HOGENOM" id="CLU_985008_0_0_1"/>
<dbReference type="InParanoid" id="M4B2Q7"/>
<feature type="compositionally biased region" description="Polar residues" evidence="1">
    <location>
        <begin position="272"/>
        <end position="283"/>
    </location>
</feature>
<keyword evidence="3" id="KW-1185">Reference proteome</keyword>
<accession>M4B2Q7</accession>
<feature type="compositionally biased region" description="Low complexity" evidence="1">
    <location>
        <begin position="238"/>
        <end position="252"/>
    </location>
</feature>
<feature type="region of interest" description="Disordered" evidence="1">
    <location>
        <begin position="238"/>
        <end position="283"/>
    </location>
</feature>
<dbReference type="eggNOG" id="ENOG502SE0U">
    <property type="taxonomic scope" value="Eukaryota"/>
</dbReference>
<feature type="compositionally biased region" description="Polar residues" evidence="1">
    <location>
        <begin position="171"/>
        <end position="180"/>
    </location>
</feature>
<dbReference type="OMA" id="EVEVWCK"/>
<evidence type="ECO:0000256" key="1">
    <source>
        <dbReference type="SAM" id="MobiDB-lite"/>
    </source>
</evidence>
<organism evidence="2 3">
    <name type="scientific">Hyaloperonospora arabidopsidis (strain Emoy2)</name>
    <name type="common">Downy mildew agent</name>
    <name type="synonym">Peronospora arabidopsidis</name>
    <dbReference type="NCBI Taxonomy" id="559515"/>
    <lineage>
        <taxon>Eukaryota</taxon>
        <taxon>Sar</taxon>
        <taxon>Stramenopiles</taxon>
        <taxon>Oomycota</taxon>
        <taxon>Peronosporomycetes</taxon>
        <taxon>Peronosporales</taxon>
        <taxon>Peronosporaceae</taxon>
        <taxon>Hyaloperonospora</taxon>
    </lineage>
</organism>
<feature type="compositionally biased region" description="Basic and acidic residues" evidence="1">
    <location>
        <begin position="114"/>
        <end position="145"/>
    </location>
</feature>
<reference evidence="2" key="2">
    <citation type="submission" date="2015-06" db="UniProtKB">
        <authorList>
            <consortium name="EnsemblProtists"/>
        </authorList>
    </citation>
    <scope>IDENTIFICATION</scope>
    <source>
        <strain evidence="2">Emoy2</strain>
    </source>
</reference>
<sequence>MSKCRLGDQLMKINNESVTTWPFAEIVETLEIARRPISLTFRTNANVQTSPRASTAPSSSFASSSSSSSSSMRFSASLPLRKSKPHSETEDAAAVARKAPTSSFFSRSRSLKASTKEKNEQKMRDGCVMDDKRQSCSQIDRLKHDEDDDGMSRQRSVSHDTLKSVGGGRGTTTSMQSRSSMLSEDVETWCREQEEMHSDIIMLLTETVMRCERLQQENLDQLQNLMQLSVSSSCSLSDRSSAASSYAGAEKSGNGGDKYLEFLDGDAAGPVTGTSPTSLSPRA</sequence>
<dbReference type="EnsemblProtists" id="HpaT800555">
    <property type="protein sequence ID" value="HpaP800555"/>
    <property type="gene ID" value="HpaG800555"/>
</dbReference>
<protein>
    <recommendedName>
        <fullName evidence="4">PDZ domain-containing protein</fullName>
    </recommendedName>
</protein>
<evidence type="ECO:0000313" key="2">
    <source>
        <dbReference type="EnsemblProtists" id="HpaP800555"/>
    </source>
</evidence>
<feature type="compositionally biased region" description="Low complexity" evidence="1">
    <location>
        <begin position="49"/>
        <end position="77"/>
    </location>
</feature>
<reference evidence="3" key="1">
    <citation type="journal article" date="2010" name="Science">
        <title>Signatures of adaptation to obligate biotrophy in the Hyaloperonospora arabidopsidis genome.</title>
        <authorList>
            <person name="Baxter L."/>
            <person name="Tripathy S."/>
            <person name="Ishaque N."/>
            <person name="Boot N."/>
            <person name="Cabral A."/>
            <person name="Kemen E."/>
            <person name="Thines M."/>
            <person name="Ah-Fong A."/>
            <person name="Anderson R."/>
            <person name="Badejoko W."/>
            <person name="Bittner-Eddy P."/>
            <person name="Boore J.L."/>
            <person name="Chibucos M.C."/>
            <person name="Coates M."/>
            <person name="Dehal P."/>
            <person name="Delehaunty K."/>
            <person name="Dong S."/>
            <person name="Downton P."/>
            <person name="Dumas B."/>
            <person name="Fabro G."/>
            <person name="Fronick C."/>
            <person name="Fuerstenberg S.I."/>
            <person name="Fulton L."/>
            <person name="Gaulin E."/>
            <person name="Govers F."/>
            <person name="Hughes L."/>
            <person name="Humphray S."/>
            <person name="Jiang R.H."/>
            <person name="Judelson H."/>
            <person name="Kamoun S."/>
            <person name="Kyung K."/>
            <person name="Meijer H."/>
            <person name="Minx P."/>
            <person name="Morris P."/>
            <person name="Nelson J."/>
            <person name="Phuntumart V."/>
            <person name="Qutob D."/>
            <person name="Rehmany A."/>
            <person name="Rougon-Cardoso A."/>
            <person name="Ryden P."/>
            <person name="Torto-Alalibo T."/>
            <person name="Studholme D."/>
            <person name="Wang Y."/>
            <person name="Win J."/>
            <person name="Wood J."/>
            <person name="Clifton S.W."/>
            <person name="Rogers J."/>
            <person name="Van den Ackerveken G."/>
            <person name="Jones J.D."/>
            <person name="McDowell J.M."/>
            <person name="Beynon J."/>
            <person name="Tyler B.M."/>
        </authorList>
    </citation>
    <scope>NUCLEOTIDE SEQUENCE [LARGE SCALE GENOMIC DNA]</scope>
    <source>
        <strain evidence="3">Emoy2</strain>
    </source>
</reference>
<name>M4B2Q7_HYAAE</name>
<feature type="compositionally biased region" description="Polar residues" evidence="1">
    <location>
        <begin position="100"/>
        <end position="113"/>
    </location>
</feature>
<dbReference type="AlphaFoldDB" id="M4B2Q7"/>
<evidence type="ECO:0000313" key="3">
    <source>
        <dbReference type="Proteomes" id="UP000011713"/>
    </source>
</evidence>
<dbReference type="EMBL" id="JH598094">
    <property type="status" value="NOT_ANNOTATED_CDS"/>
    <property type="molecule type" value="Genomic_DNA"/>
</dbReference>
<dbReference type="Proteomes" id="UP000011713">
    <property type="component" value="Unassembled WGS sequence"/>
</dbReference>
<dbReference type="VEuPathDB" id="FungiDB:HpaG800555"/>
<feature type="region of interest" description="Disordered" evidence="1">
    <location>
        <begin position="47"/>
        <end position="180"/>
    </location>
</feature>